<evidence type="ECO:0000313" key="1">
    <source>
        <dbReference type="EMBL" id="QHV47688.1"/>
    </source>
</evidence>
<dbReference type="Proteomes" id="UP000464780">
    <property type="component" value="Plasmid pSGAir0260_3"/>
</dbReference>
<protein>
    <submittedName>
        <fullName evidence="1">Uncharacterized protein</fullName>
    </submittedName>
</protein>
<organism evidence="1 2">
    <name type="scientific">Bacillus cereus</name>
    <dbReference type="NCBI Taxonomy" id="1396"/>
    <lineage>
        <taxon>Bacteria</taxon>
        <taxon>Bacillati</taxon>
        <taxon>Bacillota</taxon>
        <taxon>Bacilli</taxon>
        <taxon>Bacillales</taxon>
        <taxon>Bacillaceae</taxon>
        <taxon>Bacillus</taxon>
        <taxon>Bacillus cereus group</taxon>
    </lineage>
</organism>
<keyword evidence="1" id="KW-0614">Plasmid</keyword>
<dbReference type="RefSeq" id="WP_162281238.1">
    <property type="nucleotide sequence ID" value="NZ_CP028014.2"/>
</dbReference>
<dbReference type="AlphaFoldDB" id="A0AB37E1W2"/>
<geneLocation type="plasmid" evidence="1 2">
    <name>pSGAir0260_3</name>
</geneLocation>
<dbReference type="EMBL" id="CP028014">
    <property type="protein sequence ID" value="QHV47688.1"/>
    <property type="molecule type" value="Genomic_DNA"/>
</dbReference>
<evidence type="ECO:0000313" key="2">
    <source>
        <dbReference type="Proteomes" id="UP000464780"/>
    </source>
</evidence>
<accession>A0AB37E1W2</accession>
<proteinExistence type="predicted"/>
<gene>
    <name evidence="1" type="ORF">C1N66_32360</name>
</gene>
<sequence>MEKARVQVKQKVKNTTWENCPIIMDFTIDNLPRDYMKRTEKINEIVEPLAEVYECQLRWNYYDSLQGNYVGKA</sequence>
<reference evidence="1 2" key="1">
    <citation type="submission" date="2018-03" db="EMBL/GenBank/DDBJ databases">
        <title>The complete genome of bacterial strain SGAir0260.</title>
        <authorList>
            <person name="Schuster S.C."/>
        </authorList>
    </citation>
    <scope>NUCLEOTIDE SEQUENCE [LARGE SCALE GENOMIC DNA]</scope>
    <source>
        <strain evidence="1 2">SGAir0260</strain>
        <plasmid evidence="1 2">pSGAir0260_3</plasmid>
    </source>
</reference>
<name>A0AB37E1W2_BACCE</name>